<keyword evidence="3" id="KW-0378">Hydrolase</keyword>
<evidence type="ECO:0000256" key="1">
    <source>
        <dbReference type="SAM" id="MobiDB-lite"/>
    </source>
</evidence>
<dbReference type="EMBL" id="JAGQHR010001164">
    <property type="protein sequence ID" value="MCA9730394.1"/>
    <property type="molecule type" value="Genomic_DNA"/>
</dbReference>
<feature type="non-terminal residue" evidence="3">
    <location>
        <position position="211"/>
    </location>
</feature>
<dbReference type="InterPro" id="IPR027417">
    <property type="entry name" value="P-loop_NTPase"/>
</dbReference>
<dbReference type="InterPro" id="IPR038718">
    <property type="entry name" value="SNF2-like_sf"/>
</dbReference>
<evidence type="ECO:0000259" key="2">
    <source>
        <dbReference type="Pfam" id="PF00176"/>
    </source>
</evidence>
<organism evidence="3 4">
    <name type="scientific">Eiseniibacteriota bacterium</name>
    <dbReference type="NCBI Taxonomy" id="2212470"/>
    <lineage>
        <taxon>Bacteria</taxon>
        <taxon>Candidatus Eiseniibacteriota</taxon>
    </lineage>
</organism>
<gene>
    <name evidence="3" type="ORF">KC729_22120</name>
</gene>
<feature type="compositionally biased region" description="Basic and acidic residues" evidence="1">
    <location>
        <begin position="189"/>
        <end position="201"/>
    </location>
</feature>
<dbReference type="InterPro" id="IPR000330">
    <property type="entry name" value="SNF2_N"/>
</dbReference>
<keyword evidence="3" id="KW-0547">Nucleotide-binding</keyword>
<reference evidence="3" key="2">
    <citation type="journal article" date="2021" name="Microbiome">
        <title>Successional dynamics and alternative stable states in a saline activated sludge microbial community over 9 years.</title>
        <authorList>
            <person name="Wang Y."/>
            <person name="Ye J."/>
            <person name="Ju F."/>
            <person name="Liu L."/>
            <person name="Boyd J.A."/>
            <person name="Deng Y."/>
            <person name="Parks D.H."/>
            <person name="Jiang X."/>
            <person name="Yin X."/>
            <person name="Woodcroft B.J."/>
            <person name="Tyson G.W."/>
            <person name="Hugenholtz P."/>
            <person name="Polz M.F."/>
            <person name="Zhang T."/>
        </authorList>
    </citation>
    <scope>NUCLEOTIDE SEQUENCE</scope>
    <source>
        <strain evidence="3">HKST-UBA01</strain>
    </source>
</reference>
<comment type="caution">
    <text evidence="3">The sequence shown here is derived from an EMBL/GenBank/DDBJ whole genome shotgun (WGS) entry which is preliminary data.</text>
</comment>
<dbReference type="Gene3D" id="3.40.50.10810">
    <property type="entry name" value="Tandem AAA-ATPase domain"/>
    <property type="match status" value="1"/>
</dbReference>
<dbReference type="GO" id="GO:0005524">
    <property type="term" value="F:ATP binding"/>
    <property type="evidence" value="ECO:0007669"/>
    <property type="project" value="InterPro"/>
</dbReference>
<accession>A0A956RTC5</accession>
<protein>
    <submittedName>
        <fullName evidence="3">Helicase</fullName>
    </submittedName>
</protein>
<dbReference type="GO" id="GO:0004386">
    <property type="term" value="F:helicase activity"/>
    <property type="evidence" value="ECO:0007669"/>
    <property type="project" value="UniProtKB-KW"/>
</dbReference>
<reference evidence="3" key="1">
    <citation type="submission" date="2020-04" db="EMBL/GenBank/DDBJ databases">
        <authorList>
            <person name="Zhang T."/>
        </authorList>
    </citation>
    <scope>NUCLEOTIDE SEQUENCE</scope>
    <source>
        <strain evidence="3">HKST-UBA01</strain>
    </source>
</reference>
<feature type="region of interest" description="Disordered" evidence="1">
    <location>
        <begin position="186"/>
        <end position="211"/>
    </location>
</feature>
<feature type="non-terminal residue" evidence="3">
    <location>
        <position position="1"/>
    </location>
</feature>
<evidence type="ECO:0000313" key="3">
    <source>
        <dbReference type="EMBL" id="MCA9730394.1"/>
    </source>
</evidence>
<proteinExistence type="predicted"/>
<dbReference type="AlphaFoldDB" id="A0A956RTC5"/>
<name>A0A956RTC5_UNCEI</name>
<keyword evidence="3" id="KW-0067">ATP-binding</keyword>
<dbReference type="Pfam" id="PF00176">
    <property type="entry name" value="SNF2-rel_dom"/>
    <property type="match status" value="1"/>
</dbReference>
<evidence type="ECO:0000313" key="4">
    <source>
        <dbReference type="Proteomes" id="UP000697710"/>
    </source>
</evidence>
<dbReference type="SUPFAM" id="SSF52540">
    <property type="entry name" value="P-loop containing nucleoside triphosphate hydrolases"/>
    <property type="match status" value="1"/>
</dbReference>
<feature type="domain" description="SNF2 N-terminal" evidence="2">
    <location>
        <begin position="95"/>
        <end position="146"/>
    </location>
</feature>
<keyword evidence="3" id="KW-0347">Helicase</keyword>
<dbReference type="Proteomes" id="UP000697710">
    <property type="component" value="Unassembled WGS sequence"/>
</dbReference>
<sequence>TGETQQRAGRVRYQIDFGDGREFVASGNIELIEEGEDIYSLIARGQYGSVSHLRMAMTHVRLSGRLADVIYSMEASNTEFFAYQFKPVINFLNSPSNGLLIADEVGLGKTIEAGLIWTEMRARFDANRLLILAPAVLREKWQEELAYRFGVKADICNAEELLRRLEQYRRDPRRGFALISSLQGIRPPRGWDKEDASEKSKPSPRAQLMRF</sequence>